<keyword evidence="3 5" id="KW-1133">Transmembrane helix</keyword>
<evidence type="ECO:0000259" key="6">
    <source>
        <dbReference type="PROSITE" id="PS50850"/>
    </source>
</evidence>
<evidence type="ECO:0000256" key="3">
    <source>
        <dbReference type="ARBA" id="ARBA00022989"/>
    </source>
</evidence>
<evidence type="ECO:0000256" key="4">
    <source>
        <dbReference type="ARBA" id="ARBA00023136"/>
    </source>
</evidence>
<feature type="transmembrane region" description="Helical" evidence="5">
    <location>
        <begin position="93"/>
        <end position="111"/>
    </location>
</feature>
<feature type="transmembrane region" description="Helical" evidence="5">
    <location>
        <begin position="68"/>
        <end position="87"/>
    </location>
</feature>
<feature type="transmembrane region" description="Helical" evidence="5">
    <location>
        <begin position="41"/>
        <end position="61"/>
    </location>
</feature>
<feature type="transmembrane region" description="Helical" evidence="5">
    <location>
        <begin position="123"/>
        <end position="146"/>
    </location>
</feature>
<dbReference type="InterPro" id="IPR052524">
    <property type="entry name" value="MFS_Cyanate_Porter"/>
</dbReference>
<evidence type="ECO:0000313" key="7">
    <source>
        <dbReference type="EMBL" id="GAA2115887.1"/>
    </source>
</evidence>
<proteinExistence type="predicted"/>
<protein>
    <submittedName>
        <fullName evidence="7">MFS transporter</fullName>
    </submittedName>
</protein>
<feature type="transmembrane region" description="Helical" evidence="5">
    <location>
        <begin position="369"/>
        <end position="388"/>
    </location>
</feature>
<dbReference type="Proteomes" id="UP001500166">
    <property type="component" value="Unassembled WGS sequence"/>
</dbReference>
<dbReference type="RefSeq" id="WP_344224297.1">
    <property type="nucleotide sequence ID" value="NZ_BAAAQA010000015.1"/>
</dbReference>
<evidence type="ECO:0000256" key="5">
    <source>
        <dbReference type="SAM" id="Phobius"/>
    </source>
</evidence>
<dbReference type="PANTHER" id="PTHR23523:SF2">
    <property type="entry name" value="2-NITROIMIDAZOLE TRANSPORTER"/>
    <property type="match status" value="1"/>
</dbReference>
<evidence type="ECO:0000256" key="2">
    <source>
        <dbReference type="ARBA" id="ARBA00022692"/>
    </source>
</evidence>
<dbReference type="InterPro" id="IPR036259">
    <property type="entry name" value="MFS_trans_sf"/>
</dbReference>
<feature type="transmembrane region" description="Helical" evidence="5">
    <location>
        <begin position="158"/>
        <end position="179"/>
    </location>
</feature>
<dbReference type="PANTHER" id="PTHR23523">
    <property type="match status" value="1"/>
</dbReference>
<evidence type="ECO:0000313" key="8">
    <source>
        <dbReference type="Proteomes" id="UP001500166"/>
    </source>
</evidence>
<feature type="transmembrane region" description="Helical" evidence="5">
    <location>
        <begin position="304"/>
        <end position="324"/>
    </location>
</feature>
<keyword evidence="8" id="KW-1185">Reference proteome</keyword>
<comment type="caution">
    <text evidence="7">The sequence shown here is derived from an EMBL/GenBank/DDBJ whole genome shotgun (WGS) entry which is preliminary data.</text>
</comment>
<dbReference type="SUPFAM" id="SSF103473">
    <property type="entry name" value="MFS general substrate transporter"/>
    <property type="match status" value="1"/>
</dbReference>
<name>A0ABP5JC61_9MICC</name>
<dbReference type="InterPro" id="IPR020846">
    <property type="entry name" value="MFS_dom"/>
</dbReference>
<dbReference type="EMBL" id="BAAAQA010000015">
    <property type="protein sequence ID" value="GAA2115887.1"/>
    <property type="molecule type" value="Genomic_DNA"/>
</dbReference>
<gene>
    <name evidence="7" type="ORF">GCM10009824_14150</name>
</gene>
<accession>A0ABP5JC61</accession>
<keyword evidence="2 5" id="KW-0812">Transmembrane</keyword>
<comment type="subcellular location">
    <subcellularLocation>
        <location evidence="1">Cell membrane</location>
        <topology evidence="1">Multi-pass membrane protein</topology>
    </subcellularLocation>
</comment>
<feature type="transmembrane region" description="Helical" evidence="5">
    <location>
        <begin position="207"/>
        <end position="227"/>
    </location>
</feature>
<reference evidence="8" key="1">
    <citation type="journal article" date="2019" name="Int. J. Syst. Evol. Microbiol.">
        <title>The Global Catalogue of Microorganisms (GCM) 10K type strain sequencing project: providing services to taxonomists for standard genome sequencing and annotation.</title>
        <authorList>
            <consortium name="The Broad Institute Genomics Platform"/>
            <consortium name="The Broad Institute Genome Sequencing Center for Infectious Disease"/>
            <person name="Wu L."/>
            <person name="Ma J."/>
        </authorList>
    </citation>
    <scope>NUCLEOTIDE SEQUENCE [LARGE SCALE GENOMIC DNA]</scope>
    <source>
        <strain evidence="8">JCM 15914</strain>
    </source>
</reference>
<keyword evidence="4 5" id="KW-0472">Membrane</keyword>
<dbReference type="Gene3D" id="1.20.1250.20">
    <property type="entry name" value="MFS general substrate transporter like domains"/>
    <property type="match status" value="1"/>
</dbReference>
<sequence length="405" mass="42983">MIALAGIVLSAFSLRLAVSGVSPVLDRVREDIALDPTSTGLLAMFPTLGFALTGLLTAAVMRRVSLEALLTVACALAAFGSVARAASTSTGPFLGFSLLIMIGLGIGNVTLPPIIKKYFREHIAPLTAIYSMLLGLSTAAAPFFAVPLADAAGWRFSVGSWAVFSLAAFIPWLLMWVSVRREGARAASSSGVPDPAEAPVKPWRSPIGWGLVLLFVGTSSNTFSMFTWLPRVIGGYGFTEHQAGLMLAYYAILGIPVSLVVPLLVRRLSRTTGLGLTAVALYALGYLGLLLWPTAQWGPLDAVWVWITIFGLAQASFPLALTLINARTRTTAGAGALSGFGQGVGYLAGCVGPLIFGVLFTWGGSWWTSFGYLWLMLIALTAGVLLTGRRRFLEDRPSPARVEQE</sequence>
<organism evidence="7 8">
    <name type="scientific">Kocuria atrinae</name>
    <dbReference type="NCBI Taxonomy" id="592377"/>
    <lineage>
        <taxon>Bacteria</taxon>
        <taxon>Bacillati</taxon>
        <taxon>Actinomycetota</taxon>
        <taxon>Actinomycetes</taxon>
        <taxon>Micrococcales</taxon>
        <taxon>Micrococcaceae</taxon>
        <taxon>Kocuria</taxon>
    </lineage>
</organism>
<feature type="transmembrane region" description="Helical" evidence="5">
    <location>
        <begin position="344"/>
        <end position="363"/>
    </location>
</feature>
<dbReference type="InterPro" id="IPR011701">
    <property type="entry name" value="MFS"/>
</dbReference>
<dbReference type="Pfam" id="PF07690">
    <property type="entry name" value="MFS_1"/>
    <property type="match status" value="1"/>
</dbReference>
<evidence type="ECO:0000256" key="1">
    <source>
        <dbReference type="ARBA" id="ARBA00004651"/>
    </source>
</evidence>
<feature type="domain" description="Major facilitator superfamily (MFS) profile" evidence="6">
    <location>
        <begin position="1"/>
        <end position="391"/>
    </location>
</feature>
<dbReference type="PROSITE" id="PS50850">
    <property type="entry name" value="MFS"/>
    <property type="match status" value="1"/>
</dbReference>
<feature type="transmembrane region" description="Helical" evidence="5">
    <location>
        <begin position="272"/>
        <end position="292"/>
    </location>
</feature>
<feature type="transmembrane region" description="Helical" evidence="5">
    <location>
        <begin position="247"/>
        <end position="265"/>
    </location>
</feature>